<reference evidence="4 5" key="1">
    <citation type="journal article" date="2007" name="Nat. Biotechnol.">
        <title>Genome sequence and identification of candidate vaccine antigens from the animal pathogen Dichelobacter nodosus.</title>
        <authorList>
            <person name="Myers G.S."/>
            <person name="Parker D."/>
            <person name="Al-Hasani K."/>
            <person name="Kennan R.M."/>
            <person name="Seemann T."/>
            <person name="Ren Q."/>
            <person name="Badger J.H."/>
            <person name="Selengut J.D."/>
            <person name="Deboy R.T."/>
            <person name="Tettelin H."/>
            <person name="Boyce J.D."/>
            <person name="McCarl V.P."/>
            <person name="Han X."/>
            <person name="Nelson W.C."/>
            <person name="Madupu R."/>
            <person name="Mohamoud Y."/>
            <person name="Holley T."/>
            <person name="Fedorova N."/>
            <person name="Khouri H."/>
            <person name="Bottomley S.P."/>
            <person name="Whittington R.J."/>
            <person name="Adler B."/>
            <person name="Songer J.G."/>
            <person name="Rood J.I."/>
            <person name="Paulsen I.T."/>
        </authorList>
    </citation>
    <scope>NUCLEOTIDE SEQUENCE [LARGE SCALE GENOMIC DNA]</scope>
    <source>
        <strain evidence="4 5">VCS1703A</strain>
    </source>
</reference>
<evidence type="ECO:0000313" key="5">
    <source>
        <dbReference type="Proteomes" id="UP000000248"/>
    </source>
</evidence>
<feature type="binding site" evidence="3">
    <location>
        <position position="101"/>
    </location>
    <ligand>
        <name>a divalent metal cation</name>
        <dbReference type="ChEBI" id="CHEBI:60240"/>
        <label>1</label>
    </ligand>
</feature>
<organism evidence="4 5">
    <name type="scientific">Dichelobacter nodosus (strain VCS1703A)</name>
    <dbReference type="NCBI Taxonomy" id="246195"/>
    <lineage>
        <taxon>Bacteria</taxon>
        <taxon>Pseudomonadati</taxon>
        <taxon>Pseudomonadota</taxon>
        <taxon>Gammaproteobacteria</taxon>
        <taxon>Cardiobacteriales</taxon>
        <taxon>Cardiobacteriaceae</taxon>
        <taxon>Dichelobacter</taxon>
    </lineage>
</organism>
<feature type="binding site" evidence="3">
    <location>
        <position position="64"/>
    </location>
    <ligand>
        <name>a divalent metal cation</name>
        <dbReference type="ChEBI" id="CHEBI:60240"/>
        <label>2</label>
    </ligand>
</feature>
<dbReference type="PANTHER" id="PTHR13799:SF14">
    <property type="entry name" value="GTP CYCLOHYDROLASE 1 TYPE 2 HOMOLOG"/>
    <property type="match status" value="1"/>
</dbReference>
<dbReference type="GO" id="GO:0046872">
    <property type="term" value="F:metal ion binding"/>
    <property type="evidence" value="ECO:0007669"/>
    <property type="project" value="UniProtKB-KW"/>
</dbReference>
<dbReference type="HOGENOM" id="CLU_037423_3_0_6"/>
<dbReference type="KEGG" id="dno:DNO_0852"/>
<dbReference type="Proteomes" id="UP000000248">
    <property type="component" value="Chromosome"/>
</dbReference>
<dbReference type="eggNOG" id="COG0327">
    <property type="taxonomic scope" value="Bacteria"/>
</dbReference>
<proteinExistence type="inferred from homology"/>
<sequence>MQRDFLVSHLNELLQIRKFRDYAPNGLQIAGRAEIQTVVTAVSASQAAIDFAVANNADALLVHHGYFWKGEAAELVGVKRKRIATLLHHEINLLAYHLPLDQHATLGNNALFGQALSAHNISQSSFDDFLWQGDIETVSASQWIAAVEKILQRSIIAVGNTQKMIQKIAWCTGAAQDLLLQAHAEGADAFLTGEYAERSYHEARECDMLFLVCGHHSTETFGVRALGDYLAATQGLKIFFFDEDNPF</sequence>
<dbReference type="NCBIfam" id="TIGR00486">
    <property type="entry name" value="YbgI_SA1388"/>
    <property type="match status" value="1"/>
</dbReference>
<evidence type="ECO:0000256" key="2">
    <source>
        <dbReference type="ARBA" id="ARBA00022723"/>
    </source>
</evidence>
<accession>A5EYD5</accession>
<dbReference type="GO" id="GO:0005737">
    <property type="term" value="C:cytoplasm"/>
    <property type="evidence" value="ECO:0007669"/>
    <property type="project" value="TreeGrafter"/>
</dbReference>
<feature type="binding site" evidence="3">
    <location>
        <position position="215"/>
    </location>
    <ligand>
        <name>a divalent metal cation</name>
        <dbReference type="ChEBI" id="CHEBI:60240"/>
        <label>2</label>
    </ligand>
</feature>
<dbReference type="EMBL" id="CP000513">
    <property type="protein sequence ID" value="ABQ13893.1"/>
    <property type="molecule type" value="Genomic_DNA"/>
</dbReference>
<name>A5EYD5_DICNV</name>
<dbReference type="PANTHER" id="PTHR13799">
    <property type="entry name" value="NGG1 INTERACTING FACTOR 3"/>
    <property type="match status" value="1"/>
</dbReference>
<dbReference type="InterPro" id="IPR002678">
    <property type="entry name" value="DUF34/NIF3"/>
</dbReference>
<dbReference type="SUPFAM" id="SSF102705">
    <property type="entry name" value="NIF3 (NGG1p interacting factor 3)-like"/>
    <property type="match status" value="1"/>
</dbReference>
<dbReference type="RefSeq" id="WP_012031173.1">
    <property type="nucleotide sequence ID" value="NC_009446.1"/>
</dbReference>
<protein>
    <recommendedName>
        <fullName evidence="6">NIF3 family protein</fullName>
    </recommendedName>
</protein>
<dbReference type="InterPro" id="IPR036069">
    <property type="entry name" value="DUF34/NIF3_sf"/>
</dbReference>
<evidence type="ECO:0008006" key="6">
    <source>
        <dbReference type="Google" id="ProtNLM"/>
    </source>
</evidence>
<dbReference type="STRING" id="246195.DNO_0852"/>
<feature type="binding site" evidence="3">
    <location>
        <position position="63"/>
    </location>
    <ligand>
        <name>a divalent metal cation</name>
        <dbReference type="ChEBI" id="CHEBI:60240"/>
        <label>1</label>
    </ligand>
</feature>
<keyword evidence="5" id="KW-1185">Reference proteome</keyword>
<dbReference type="AlphaFoldDB" id="A5EYD5"/>
<dbReference type="OrthoDB" id="9800881at2"/>
<dbReference type="Gene3D" id="3.40.1390.30">
    <property type="entry name" value="NIF3 (NGG1p interacting factor 3)-like"/>
    <property type="match status" value="2"/>
</dbReference>
<evidence type="ECO:0000256" key="1">
    <source>
        <dbReference type="ARBA" id="ARBA00006964"/>
    </source>
</evidence>
<gene>
    <name evidence="4" type="ordered locus">DNO_0852</name>
</gene>
<dbReference type="Pfam" id="PF01784">
    <property type="entry name" value="DUF34_NIF3"/>
    <property type="match status" value="1"/>
</dbReference>
<evidence type="ECO:0000256" key="3">
    <source>
        <dbReference type="PIRSR" id="PIRSR602678-1"/>
    </source>
</evidence>
<keyword evidence="2 3" id="KW-0479">Metal-binding</keyword>
<feature type="binding site" evidence="3">
    <location>
        <position position="219"/>
    </location>
    <ligand>
        <name>a divalent metal cation</name>
        <dbReference type="ChEBI" id="CHEBI:60240"/>
        <label>1</label>
    </ligand>
</feature>
<comment type="similarity">
    <text evidence="1">Belongs to the GTP cyclohydrolase I type 2/NIF3 family.</text>
</comment>
<evidence type="ECO:0000313" key="4">
    <source>
        <dbReference type="EMBL" id="ABQ13893.1"/>
    </source>
</evidence>